<dbReference type="Gene3D" id="3.30.1370.10">
    <property type="entry name" value="K Homology domain, type 1"/>
    <property type="match status" value="1"/>
</dbReference>
<dbReference type="InterPro" id="IPR004087">
    <property type="entry name" value="KH_dom"/>
</dbReference>
<dbReference type="InterPro" id="IPR009210">
    <property type="entry name" value="ASCC1"/>
</dbReference>
<dbReference type="PROSITE" id="PS50084">
    <property type="entry name" value="KH_TYPE_1"/>
    <property type="match status" value="1"/>
</dbReference>
<organism evidence="4 5">
    <name type="scientific">Hevea brasiliensis</name>
    <name type="common">Para rubber tree</name>
    <name type="synonym">Siphonia brasiliensis</name>
    <dbReference type="NCBI Taxonomy" id="3981"/>
    <lineage>
        <taxon>Eukaryota</taxon>
        <taxon>Viridiplantae</taxon>
        <taxon>Streptophyta</taxon>
        <taxon>Embryophyta</taxon>
        <taxon>Tracheophyta</taxon>
        <taxon>Spermatophyta</taxon>
        <taxon>Magnoliopsida</taxon>
        <taxon>eudicotyledons</taxon>
        <taxon>Gunneridae</taxon>
        <taxon>Pentapetalae</taxon>
        <taxon>rosids</taxon>
        <taxon>fabids</taxon>
        <taxon>Malpighiales</taxon>
        <taxon>Euphorbiaceae</taxon>
        <taxon>Crotonoideae</taxon>
        <taxon>Micrandreae</taxon>
        <taxon>Hevea</taxon>
    </lineage>
</organism>
<dbReference type="Pfam" id="PF10469">
    <property type="entry name" value="AKAP7_NLS"/>
    <property type="match status" value="1"/>
</dbReference>
<dbReference type="InterPro" id="IPR019510">
    <property type="entry name" value="AKAP7-like_phosphoesterase"/>
</dbReference>
<dbReference type="InterPro" id="IPR009097">
    <property type="entry name" value="Cyclic_Pdiesterase"/>
</dbReference>
<comment type="caution">
    <text evidence="4">The sequence shown here is derived from an EMBL/GenBank/DDBJ whole genome shotgun (WGS) entry which is preliminary data.</text>
</comment>
<evidence type="ECO:0000256" key="2">
    <source>
        <dbReference type="SAM" id="MobiDB-lite"/>
    </source>
</evidence>
<keyword evidence="5" id="KW-1185">Reference proteome</keyword>
<reference evidence="4" key="1">
    <citation type="journal article" date="2023" name="Plant Biotechnol. J.">
        <title>Chromosome-level wild Hevea brasiliensis genome provides new tools for genomic-assisted breeding and valuable loci to elevate rubber yield.</title>
        <authorList>
            <person name="Cheng H."/>
            <person name="Song X."/>
            <person name="Hu Y."/>
            <person name="Wu T."/>
            <person name="Yang Q."/>
            <person name="An Z."/>
            <person name="Feng S."/>
            <person name="Deng Z."/>
            <person name="Wu W."/>
            <person name="Zeng X."/>
            <person name="Tu M."/>
            <person name="Wang X."/>
            <person name="Huang H."/>
        </authorList>
    </citation>
    <scope>NUCLEOTIDE SEQUENCE</scope>
    <source>
        <strain evidence="4">MT/VB/25A 57/8</strain>
    </source>
</reference>
<evidence type="ECO:0000313" key="4">
    <source>
        <dbReference type="EMBL" id="KAJ9179219.1"/>
    </source>
</evidence>
<evidence type="ECO:0000256" key="1">
    <source>
        <dbReference type="PROSITE-ProRule" id="PRU00117"/>
    </source>
</evidence>
<dbReference type="SUPFAM" id="SSF54791">
    <property type="entry name" value="Eukaryotic type KH-domain (KH-domain type I)"/>
    <property type="match status" value="1"/>
</dbReference>
<accession>A0ABQ9MFX4</accession>
<dbReference type="Gene3D" id="3.90.1140.10">
    <property type="entry name" value="Cyclic phosphodiesterase"/>
    <property type="match status" value="1"/>
</dbReference>
<protein>
    <recommendedName>
        <fullName evidence="3">K Homology domain-containing protein</fullName>
    </recommendedName>
</protein>
<evidence type="ECO:0000313" key="5">
    <source>
        <dbReference type="Proteomes" id="UP001174677"/>
    </source>
</evidence>
<sequence length="508" mass="56726">MFARRSIFLLSCRADSVLKLGNSYVKSKPANYFQEQCSYYSLSFNRKTTGPKIRLGSMDRNKKQKTVTRQWRPISTEASSVDESLIKDVTVESENEDQLQEVHFSSGSFSNTKQVTVTEVTQSTVSSSSLDNNTENKVLEGGSVLSMEKHSLSIEVGASLIRFIKGKGGSTQQKIEEEMGVKIFIPSSKEEESIIIEGSSIDSVTSASEKIQAIIDEAVNSPGLNYSHFISLPLAIHPELVDKLVNFQNSILEISDAFLDETVESDPNEGTSDNEDKDQEFSRGSDVAVELKVEDDKNVKVDLTSVPLVSYAPKASKPSTLSDLGIDKSIFIKPTAFHLTVLMLKLWNKERIDAATEVLKSISSKVMDALDNRPLSIRLKGLDCLRGSMAKARVLYATVEEVGNEDRLLRACQVIIDAFVEAGLVLEKDAKHKLKLHATVMKTSHRRGEKRRKNDYFDARGIFKKFGSEEWGEYLIREAHLSQRFVYDENGYYHCCASIPFPEGMQVD</sequence>
<keyword evidence="1" id="KW-0694">RNA-binding</keyword>
<dbReference type="InterPro" id="IPR004088">
    <property type="entry name" value="KH_dom_type_1"/>
</dbReference>
<dbReference type="PANTHER" id="PTHR13360:SF1">
    <property type="entry name" value="ACTIVATING SIGNAL COINTEGRATOR 1 COMPLEX SUBUNIT 1"/>
    <property type="match status" value="1"/>
</dbReference>
<dbReference type="PANTHER" id="PTHR13360">
    <property type="entry name" value="ACTIVATING SIGNAL COINTEGRATOR 1 COMPLEX SUBUNIT 1"/>
    <property type="match status" value="1"/>
</dbReference>
<feature type="region of interest" description="Disordered" evidence="2">
    <location>
        <begin position="263"/>
        <end position="285"/>
    </location>
</feature>
<gene>
    <name evidence="4" type="ORF">P3X46_011032</name>
</gene>
<dbReference type="Pfam" id="PF00013">
    <property type="entry name" value="KH_1"/>
    <property type="match status" value="1"/>
</dbReference>
<dbReference type="InterPro" id="IPR036612">
    <property type="entry name" value="KH_dom_type_1_sf"/>
</dbReference>
<dbReference type="EMBL" id="JARPOI010000006">
    <property type="protein sequence ID" value="KAJ9179219.1"/>
    <property type="molecule type" value="Genomic_DNA"/>
</dbReference>
<dbReference type="SUPFAM" id="SSF55144">
    <property type="entry name" value="LigT-like"/>
    <property type="match status" value="1"/>
</dbReference>
<evidence type="ECO:0000259" key="3">
    <source>
        <dbReference type="SMART" id="SM00322"/>
    </source>
</evidence>
<feature type="compositionally biased region" description="Acidic residues" evidence="2">
    <location>
        <begin position="263"/>
        <end position="278"/>
    </location>
</feature>
<name>A0ABQ9MFX4_HEVBR</name>
<proteinExistence type="predicted"/>
<dbReference type="SMART" id="SM00322">
    <property type="entry name" value="KH"/>
    <property type="match status" value="1"/>
</dbReference>
<feature type="domain" description="K Homology" evidence="3">
    <location>
        <begin position="148"/>
        <end position="216"/>
    </location>
</feature>
<dbReference type="Proteomes" id="UP001174677">
    <property type="component" value="Chromosome 6"/>
</dbReference>